<dbReference type="Gene3D" id="3.20.20.140">
    <property type="entry name" value="Metal-dependent hydrolases"/>
    <property type="match status" value="1"/>
</dbReference>
<feature type="binding site" evidence="6">
    <location>
        <position position="180"/>
    </location>
    <ligand>
        <name>Zn(2+)</name>
        <dbReference type="ChEBI" id="CHEBI:29105"/>
        <label>2</label>
    </ligand>
</feature>
<dbReference type="KEGG" id="knv:Pan216_50730"/>
<dbReference type="HAMAP" id="MF_00220_B">
    <property type="entry name" value="PyrC_classI_B"/>
    <property type="match status" value="1"/>
</dbReference>
<dbReference type="AlphaFoldDB" id="A0A518BB31"/>
<evidence type="ECO:0000259" key="7">
    <source>
        <dbReference type="Pfam" id="PF12890"/>
    </source>
</evidence>
<feature type="binding site" evidence="6">
    <location>
        <position position="61"/>
    </location>
    <ligand>
        <name>Zn(2+)</name>
        <dbReference type="ChEBI" id="CHEBI:29105"/>
        <label>1</label>
    </ligand>
</feature>
<comment type="function">
    <text evidence="1 6">Catalyzes the reversible cyclization of carbamoyl aspartate to dihydroorotate.</text>
</comment>
<dbReference type="PROSITE" id="PS00482">
    <property type="entry name" value="DIHYDROOROTASE_1"/>
    <property type="match status" value="1"/>
</dbReference>
<name>A0A518BB31_9BACT</name>
<keyword evidence="3 6" id="KW-0479">Metal-binding</keyword>
<comment type="caution">
    <text evidence="6">Lacks conserved residue(s) required for the propagation of feature annotation.</text>
</comment>
<dbReference type="GO" id="GO:0004038">
    <property type="term" value="F:allantoinase activity"/>
    <property type="evidence" value="ECO:0007669"/>
    <property type="project" value="TreeGrafter"/>
</dbReference>
<dbReference type="CDD" id="cd01317">
    <property type="entry name" value="DHOase_IIa"/>
    <property type="match status" value="1"/>
</dbReference>
<dbReference type="InterPro" id="IPR011059">
    <property type="entry name" value="Metal-dep_hydrolase_composite"/>
</dbReference>
<dbReference type="Pfam" id="PF12890">
    <property type="entry name" value="DHOase"/>
    <property type="match status" value="1"/>
</dbReference>
<keyword evidence="4 6" id="KW-0378">Hydrolase</keyword>
<dbReference type="RefSeq" id="WP_145262207.1">
    <property type="nucleotide sequence ID" value="NZ_CP036279.1"/>
</dbReference>
<dbReference type="InterPro" id="IPR002195">
    <property type="entry name" value="Dihydroorotase_CS"/>
</dbReference>
<keyword evidence="9" id="KW-1185">Reference proteome</keyword>
<keyword evidence="5 6" id="KW-0665">Pyrimidine biosynthesis</keyword>
<evidence type="ECO:0000256" key="3">
    <source>
        <dbReference type="ARBA" id="ARBA00022723"/>
    </source>
</evidence>
<dbReference type="InterPro" id="IPR032466">
    <property type="entry name" value="Metal_Hydrolase"/>
</dbReference>
<dbReference type="SUPFAM" id="SSF51556">
    <property type="entry name" value="Metallo-dependent hydrolases"/>
    <property type="match status" value="1"/>
</dbReference>
<comment type="pathway">
    <text evidence="6">Pyrimidine metabolism; UMP biosynthesis via de novo pathway; (S)-dihydroorotate from bicarbonate: step 3/3.</text>
</comment>
<evidence type="ECO:0000313" key="8">
    <source>
        <dbReference type="EMBL" id="QDU64184.1"/>
    </source>
</evidence>
<evidence type="ECO:0000256" key="4">
    <source>
        <dbReference type="ARBA" id="ARBA00022801"/>
    </source>
</evidence>
<dbReference type="GO" id="GO:0004151">
    <property type="term" value="F:dihydroorotase activity"/>
    <property type="evidence" value="ECO:0007669"/>
    <property type="project" value="UniProtKB-UniRule"/>
</dbReference>
<dbReference type="GO" id="GO:0005737">
    <property type="term" value="C:cytoplasm"/>
    <property type="evidence" value="ECO:0007669"/>
    <property type="project" value="TreeGrafter"/>
</dbReference>
<dbReference type="EMBL" id="CP036279">
    <property type="protein sequence ID" value="QDU64184.1"/>
    <property type="molecule type" value="Genomic_DNA"/>
</dbReference>
<keyword evidence="6" id="KW-0862">Zinc</keyword>
<organism evidence="8 9">
    <name type="scientific">Kolteria novifilia</name>
    <dbReference type="NCBI Taxonomy" id="2527975"/>
    <lineage>
        <taxon>Bacteria</taxon>
        <taxon>Pseudomonadati</taxon>
        <taxon>Planctomycetota</taxon>
        <taxon>Planctomycetia</taxon>
        <taxon>Kolteriales</taxon>
        <taxon>Kolteriaceae</taxon>
        <taxon>Kolteria</taxon>
    </lineage>
</organism>
<dbReference type="PANTHER" id="PTHR43668:SF2">
    <property type="entry name" value="ALLANTOINASE"/>
    <property type="match status" value="1"/>
</dbReference>
<dbReference type="Proteomes" id="UP000317093">
    <property type="component" value="Chromosome"/>
</dbReference>
<dbReference type="GO" id="GO:0008270">
    <property type="term" value="F:zinc ion binding"/>
    <property type="evidence" value="ECO:0007669"/>
    <property type="project" value="UniProtKB-UniRule"/>
</dbReference>
<feature type="binding site" evidence="6">
    <location>
        <position position="279"/>
    </location>
    <ligand>
        <name>substrate</name>
    </ligand>
</feature>
<comment type="cofactor">
    <cofactor evidence="6">
        <name>Zn(2+)</name>
        <dbReference type="ChEBI" id="CHEBI:29105"/>
    </cofactor>
    <text evidence="6">Binds 2 Zn(2+) ions per subunit.</text>
</comment>
<dbReference type="GO" id="GO:0044205">
    <property type="term" value="P:'de novo' UMP biosynthetic process"/>
    <property type="evidence" value="ECO:0007669"/>
    <property type="project" value="UniProtKB-UniRule"/>
</dbReference>
<protein>
    <recommendedName>
        <fullName evidence="6">Dihydroorotase</fullName>
        <shortName evidence="6">DHOase</shortName>
        <ecNumber evidence="6">3.5.2.3</ecNumber>
    </recommendedName>
</protein>
<dbReference type="NCBIfam" id="TIGR00857">
    <property type="entry name" value="pyrC_multi"/>
    <property type="match status" value="1"/>
</dbReference>
<dbReference type="GO" id="GO:0006145">
    <property type="term" value="P:purine nucleobase catabolic process"/>
    <property type="evidence" value="ECO:0007669"/>
    <property type="project" value="TreeGrafter"/>
</dbReference>
<evidence type="ECO:0000256" key="2">
    <source>
        <dbReference type="ARBA" id="ARBA00010286"/>
    </source>
</evidence>
<feature type="binding site" evidence="6">
    <location>
        <begin position="324"/>
        <end position="325"/>
    </location>
    <ligand>
        <name>substrate</name>
    </ligand>
</feature>
<evidence type="ECO:0000256" key="6">
    <source>
        <dbReference type="HAMAP-Rule" id="MF_00220"/>
    </source>
</evidence>
<dbReference type="OrthoDB" id="9765462at2"/>
<dbReference type="PANTHER" id="PTHR43668">
    <property type="entry name" value="ALLANTOINASE"/>
    <property type="match status" value="1"/>
</dbReference>
<dbReference type="UniPathway" id="UPA00070">
    <property type="reaction ID" value="UER00117"/>
</dbReference>
<dbReference type="InterPro" id="IPR004722">
    <property type="entry name" value="DHOase"/>
</dbReference>
<proteinExistence type="inferred from homology"/>
<comment type="similarity">
    <text evidence="2 6">Belongs to the metallo-dependent hydrolases superfamily. DHOase family. Class I DHOase subfamily.</text>
</comment>
<dbReference type="InterPro" id="IPR050138">
    <property type="entry name" value="DHOase/Allantoinase_Hydrolase"/>
</dbReference>
<gene>
    <name evidence="8" type="primary">pyrC_2</name>
    <name evidence="6" type="synonym">pyrC</name>
    <name evidence="8" type="ORF">Pan216_50730</name>
</gene>
<dbReference type="Gene3D" id="2.30.40.10">
    <property type="entry name" value="Urease, subunit C, domain 1"/>
    <property type="match status" value="1"/>
</dbReference>
<dbReference type="InterPro" id="IPR024403">
    <property type="entry name" value="DHOase_cat"/>
</dbReference>
<sequence length="428" mass="45910">MKRLRLRGGRVVDPSQDLDASVDVWIEEGKIASIDADPDWVPDETVDASGLLIVPGLIDMHVHLREPGYEADETIASGTRAAVESGFTSLACMPDGDPAVDNQASAEFVTLQAHRAGFCHVWPVGAVTKGRSGQELSEMGGLVDGGAVALSDSDRPVANAEIMRRALQYAQMFDTAILSHAEVSELTRAGVMNEGFISMKLGMVGMPAAAEEIHVDRDIHLAQLTGGRVHFQSLSCAGSVASLRRAKEAGLRVTGEVNPHHLALTEEALTSFDSVYKVNPPLRTGEDVAALIEGLRDGTIDVLASGHSPRATEQKMRELDLAPFGVIGIESLLPVAVKTLIEPGHLDWSALVQCLSVNPARILGIDRGTLRPGSVADVTLLDPEERWVLDPSKFHSLSRNCPFAGWAVRGRARYVVVQGGLFRCSPRD</sequence>
<feature type="binding site" evidence="6">
    <location>
        <position position="63"/>
    </location>
    <ligand>
        <name>Zn(2+)</name>
        <dbReference type="ChEBI" id="CHEBI:29105"/>
        <label>1</label>
    </ligand>
</feature>
<reference evidence="8 9" key="1">
    <citation type="submission" date="2019-02" db="EMBL/GenBank/DDBJ databases">
        <title>Deep-cultivation of Planctomycetes and their phenomic and genomic characterization uncovers novel biology.</title>
        <authorList>
            <person name="Wiegand S."/>
            <person name="Jogler M."/>
            <person name="Boedeker C."/>
            <person name="Pinto D."/>
            <person name="Vollmers J."/>
            <person name="Rivas-Marin E."/>
            <person name="Kohn T."/>
            <person name="Peeters S.H."/>
            <person name="Heuer A."/>
            <person name="Rast P."/>
            <person name="Oberbeckmann S."/>
            <person name="Bunk B."/>
            <person name="Jeske O."/>
            <person name="Meyerdierks A."/>
            <person name="Storesund J.E."/>
            <person name="Kallscheuer N."/>
            <person name="Luecker S."/>
            <person name="Lage O.M."/>
            <person name="Pohl T."/>
            <person name="Merkel B.J."/>
            <person name="Hornburger P."/>
            <person name="Mueller R.-W."/>
            <person name="Bruemmer F."/>
            <person name="Labrenz M."/>
            <person name="Spormann A.M."/>
            <person name="Op den Camp H."/>
            <person name="Overmann J."/>
            <person name="Amann R."/>
            <person name="Jetten M.S.M."/>
            <person name="Mascher T."/>
            <person name="Medema M.H."/>
            <person name="Devos D.P."/>
            <person name="Kaster A.-K."/>
            <person name="Ovreas L."/>
            <person name="Rohde M."/>
            <person name="Galperin M.Y."/>
            <person name="Jogler C."/>
        </authorList>
    </citation>
    <scope>NUCLEOTIDE SEQUENCE [LARGE SCALE GENOMIC DNA]</scope>
    <source>
        <strain evidence="8 9">Pan216</strain>
    </source>
</reference>
<evidence type="ECO:0000256" key="5">
    <source>
        <dbReference type="ARBA" id="ARBA00022975"/>
    </source>
</evidence>
<dbReference type="EC" id="3.5.2.3" evidence="6"/>
<dbReference type="SUPFAM" id="SSF51338">
    <property type="entry name" value="Composite domain of metallo-dependent hydrolases"/>
    <property type="match status" value="1"/>
</dbReference>
<evidence type="ECO:0000313" key="9">
    <source>
        <dbReference type="Proteomes" id="UP000317093"/>
    </source>
</evidence>
<comment type="catalytic activity">
    <reaction evidence="6">
        <text>(S)-dihydroorotate + H2O = N-carbamoyl-L-aspartate + H(+)</text>
        <dbReference type="Rhea" id="RHEA:24296"/>
        <dbReference type="ChEBI" id="CHEBI:15377"/>
        <dbReference type="ChEBI" id="CHEBI:15378"/>
        <dbReference type="ChEBI" id="CHEBI:30864"/>
        <dbReference type="ChEBI" id="CHEBI:32814"/>
        <dbReference type="EC" id="3.5.2.3"/>
    </reaction>
</comment>
<evidence type="ECO:0000256" key="1">
    <source>
        <dbReference type="ARBA" id="ARBA00002368"/>
    </source>
</evidence>
<feature type="binding site" evidence="6">
    <location>
        <begin position="63"/>
        <end position="65"/>
    </location>
    <ligand>
        <name>substrate</name>
    </ligand>
</feature>
<feature type="domain" description="Dihydroorotase catalytic" evidence="7">
    <location>
        <begin position="51"/>
        <end position="232"/>
    </location>
</feature>
<accession>A0A518BB31</accession>